<dbReference type="InterPro" id="IPR027414">
    <property type="entry name" value="GH95_N_dom"/>
</dbReference>
<reference evidence="4" key="1">
    <citation type="submission" date="2023-04" db="EMBL/GenBank/DDBJ databases">
        <title>Comparative genomic analysis of Cohnella hashimotonis sp. nov., isolated from the International Space Station.</title>
        <authorList>
            <person name="Venkateswaran K."/>
            <person name="Simpson A."/>
        </authorList>
    </citation>
    <scope>NUCLEOTIDE SEQUENCE</scope>
    <source>
        <strain evidence="4">F6_2S_P_1</strain>
    </source>
</reference>
<dbReference type="InterPro" id="IPR016518">
    <property type="entry name" value="Alpha-L-fucosidase"/>
</dbReference>
<feature type="domain" description="Glycosyl hydrolase family 95 catalytic" evidence="3">
    <location>
        <begin position="286"/>
        <end position="703"/>
    </location>
</feature>
<dbReference type="PANTHER" id="PTHR31084">
    <property type="entry name" value="ALPHA-L-FUCOSIDASE 2"/>
    <property type="match status" value="1"/>
</dbReference>
<proteinExistence type="predicted"/>
<dbReference type="EMBL" id="JAGRPV010000001">
    <property type="protein sequence ID" value="MDI4644714.1"/>
    <property type="molecule type" value="Genomic_DNA"/>
</dbReference>
<gene>
    <name evidence="4" type="ORF">KB449_07045</name>
</gene>
<keyword evidence="4" id="KW-0378">Hydrolase</keyword>
<evidence type="ECO:0000313" key="5">
    <source>
        <dbReference type="Proteomes" id="UP001161691"/>
    </source>
</evidence>
<feature type="domain" description="Glycosyl hydrolase family 95 N-terminal" evidence="1">
    <location>
        <begin position="3"/>
        <end position="257"/>
    </location>
</feature>
<protein>
    <submittedName>
        <fullName evidence="4">Glycoside hydrolase family 95 protein</fullName>
    </submittedName>
</protein>
<dbReference type="RefSeq" id="WP_282907701.1">
    <property type="nucleotide sequence ID" value="NZ_JAGRPV010000001.1"/>
</dbReference>
<dbReference type="Pfam" id="PF14498">
    <property type="entry name" value="Glyco_hyd_65N_2"/>
    <property type="match status" value="1"/>
</dbReference>
<dbReference type="Pfam" id="PF22124">
    <property type="entry name" value="Glyco_hydro_95_cat"/>
    <property type="match status" value="1"/>
</dbReference>
<dbReference type="Proteomes" id="UP001161691">
    <property type="component" value="Unassembled WGS sequence"/>
</dbReference>
<evidence type="ECO:0000259" key="3">
    <source>
        <dbReference type="Pfam" id="PF22124"/>
    </source>
</evidence>
<dbReference type="InterPro" id="IPR008928">
    <property type="entry name" value="6-hairpin_glycosidase_sf"/>
</dbReference>
<evidence type="ECO:0000259" key="2">
    <source>
        <dbReference type="Pfam" id="PF21307"/>
    </source>
</evidence>
<dbReference type="PANTHER" id="PTHR31084:SF0">
    <property type="entry name" value="ALPHA-L-FUCOSIDASE 2"/>
    <property type="match status" value="1"/>
</dbReference>
<feature type="domain" description="Alpha fucosidase A-like C-terminal" evidence="2">
    <location>
        <begin position="705"/>
        <end position="798"/>
    </location>
</feature>
<dbReference type="InterPro" id="IPR049053">
    <property type="entry name" value="AFCA-like_C"/>
</dbReference>
<dbReference type="Gene3D" id="2.60.40.1180">
    <property type="entry name" value="Golgi alpha-mannosidase II"/>
    <property type="match status" value="1"/>
</dbReference>
<dbReference type="InterPro" id="IPR012341">
    <property type="entry name" value="6hp_glycosidase-like_sf"/>
</dbReference>
<dbReference type="GO" id="GO:0016787">
    <property type="term" value="F:hydrolase activity"/>
    <property type="evidence" value="ECO:0007669"/>
    <property type="project" value="UniProtKB-KW"/>
</dbReference>
<evidence type="ECO:0000259" key="1">
    <source>
        <dbReference type="Pfam" id="PF14498"/>
    </source>
</evidence>
<organism evidence="4 5">
    <name type="scientific">Cohnella hashimotonis</name>
    <dbReference type="NCBI Taxonomy" id="2826895"/>
    <lineage>
        <taxon>Bacteria</taxon>
        <taxon>Bacillati</taxon>
        <taxon>Bacillota</taxon>
        <taxon>Bacilli</taxon>
        <taxon>Bacillales</taxon>
        <taxon>Paenibacillaceae</taxon>
        <taxon>Cohnella</taxon>
    </lineage>
</organism>
<dbReference type="InterPro" id="IPR054363">
    <property type="entry name" value="GH95_cat"/>
</dbReference>
<dbReference type="SUPFAM" id="SSF48208">
    <property type="entry name" value="Six-hairpin glycosidases"/>
    <property type="match status" value="1"/>
</dbReference>
<evidence type="ECO:0000313" key="4">
    <source>
        <dbReference type="EMBL" id="MDI4644714.1"/>
    </source>
</evidence>
<comment type="caution">
    <text evidence="4">The sequence shown here is derived from an EMBL/GenBank/DDBJ whole genome shotgun (WGS) entry which is preliminary data.</text>
</comment>
<dbReference type="Pfam" id="PF21307">
    <property type="entry name" value="Glyco_hydro_95_C"/>
    <property type="match status" value="1"/>
</dbReference>
<dbReference type="Gene3D" id="1.50.10.10">
    <property type="match status" value="1"/>
</dbReference>
<accession>A0ABT6TD67</accession>
<name>A0ABT6TD67_9BACL</name>
<dbReference type="PIRSF" id="PIRSF007663">
    <property type="entry name" value="UCP007663"/>
    <property type="match status" value="1"/>
</dbReference>
<sequence length="803" mass="90917">MELHYNRPAETWTEALPVGNGRLGGMVFGGIEQERVCLNEDTLWSGYPRDWNNPKALQVLPEVRRAVLEERYEDAERLSKAGMMGPYTQAYMPLGDWHIRFFHGHFADGYRRSLNLEDACAKVGYDIGGVRYTRELLASYPDQALLYRIAVSQPGKLSLKAWLDSPLRSTTAWRDGGADEAFFAVRGDCPYEVSPNYVQDTEPVKYEAEADSRTIAFEGRLACRTDAGAKLSVDHSGIHIEQATEVVFYFTAGTSFAGFDRMPDRAAFPPGELAERQLAQAMAMPFAELKRRHEEDYRPLFGRVRFRLGSDLPVAARDRATDERLRQYGSQDPELIALFVQYGRYLLLASSRPGTQPANLQGIWNRHIRPIWSCNYTLNINLQMNYWLAETANLSECHEPLLQFVEDLSVTGEETARVHYGCRGWTAHHNSDLWRQSAPPGNYGDGNPLWANWPMGGVWLCAHLWEHYLFTNDQAFLRQKAYPVLRKSALFCLDWVQPNEQGEYMTNPSTSPEHRFRLPDGRTPALTVSSTMDVSLIRELLTYCIEAAEQLGLEEPLLPEMREVLEKLPATKIGSHGQIQEWYSDFADEDEEHRHVSHLYDLFPGAAWGENKQAHLYEAARRTLKLRGDGGTGWSIGWKIALWARLRDGNRALDIVRRLLMQVEDDGVMDFHRGGVYANLFDAHPPFQIDGNFGAAAGIVEMLLQSHEDRIDLLPALPDEWTEGEISGFKARGGFTVDLKWERGELETARIVSASDRPLRVAYREPIQLLCARSGSPLAADAAAEQTIAAEKGRTYTVRLVRD</sequence>
<dbReference type="Gene3D" id="2.70.98.50">
    <property type="entry name" value="putative glycoside hydrolase family protein from bacillus halodurans"/>
    <property type="match status" value="1"/>
</dbReference>
<dbReference type="InterPro" id="IPR013780">
    <property type="entry name" value="Glyco_hydro_b"/>
</dbReference>
<keyword evidence="5" id="KW-1185">Reference proteome</keyword>